<comment type="caution">
    <text evidence="2">The sequence shown here is derived from an EMBL/GenBank/DDBJ whole genome shotgun (WGS) entry which is preliminary data.</text>
</comment>
<name>A0A922MTM1_SPOEX</name>
<feature type="chain" id="PRO_5037817263" description="Secreted protein" evidence="1">
    <location>
        <begin position="20"/>
        <end position="119"/>
    </location>
</feature>
<accession>A0A922MTM1</accession>
<evidence type="ECO:0000256" key="1">
    <source>
        <dbReference type="SAM" id="SignalP"/>
    </source>
</evidence>
<dbReference type="AlphaFoldDB" id="A0A922MTM1"/>
<dbReference type="Proteomes" id="UP000814243">
    <property type="component" value="Unassembled WGS sequence"/>
</dbReference>
<protein>
    <recommendedName>
        <fullName evidence="4">Secreted protein</fullName>
    </recommendedName>
</protein>
<keyword evidence="1" id="KW-0732">Signal</keyword>
<gene>
    <name evidence="2" type="ORF">HF086_008934</name>
</gene>
<organism evidence="2 3">
    <name type="scientific">Spodoptera exigua</name>
    <name type="common">Beet armyworm</name>
    <name type="synonym">Noctua fulgens</name>
    <dbReference type="NCBI Taxonomy" id="7107"/>
    <lineage>
        <taxon>Eukaryota</taxon>
        <taxon>Metazoa</taxon>
        <taxon>Ecdysozoa</taxon>
        <taxon>Arthropoda</taxon>
        <taxon>Hexapoda</taxon>
        <taxon>Insecta</taxon>
        <taxon>Pterygota</taxon>
        <taxon>Neoptera</taxon>
        <taxon>Endopterygota</taxon>
        <taxon>Lepidoptera</taxon>
        <taxon>Glossata</taxon>
        <taxon>Ditrysia</taxon>
        <taxon>Noctuoidea</taxon>
        <taxon>Noctuidae</taxon>
        <taxon>Amphipyrinae</taxon>
        <taxon>Spodoptera</taxon>
    </lineage>
</organism>
<proteinExistence type="predicted"/>
<evidence type="ECO:0008006" key="4">
    <source>
        <dbReference type="Google" id="ProtNLM"/>
    </source>
</evidence>
<evidence type="ECO:0000313" key="3">
    <source>
        <dbReference type="Proteomes" id="UP000814243"/>
    </source>
</evidence>
<sequence>MASTMIILLSLALLSCAYAAPATTEQLAETTTAPSDDGTPVFEVIEVIEEVPAVVALVDDATTPTTDTKEPAHTVVKRSALRGDNPSNDLLANYDGLLFDNGQAGLDGRRIKFLPTWVG</sequence>
<reference evidence="2" key="1">
    <citation type="journal article" date="2021" name="G3 (Bethesda)">
        <title>Genome and transcriptome analysis of the beet armyworm Spodoptera exigua reveals targets for pest control. .</title>
        <authorList>
            <person name="Simon S."/>
            <person name="Breeschoten T."/>
            <person name="Jansen H.J."/>
            <person name="Dirks R.P."/>
            <person name="Schranz M.E."/>
            <person name="Ros V.I.D."/>
        </authorList>
    </citation>
    <scope>NUCLEOTIDE SEQUENCE</scope>
    <source>
        <strain evidence="2">TB_SE_WUR_2020</strain>
    </source>
</reference>
<dbReference type="EMBL" id="JACEFF010000188">
    <property type="protein sequence ID" value="KAH9642524.1"/>
    <property type="molecule type" value="Genomic_DNA"/>
</dbReference>
<evidence type="ECO:0000313" key="2">
    <source>
        <dbReference type="EMBL" id="KAH9642524.1"/>
    </source>
</evidence>
<feature type="signal peptide" evidence="1">
    <location>
        <begin position="1"/>
        <end position="19"/>
    </location>
</feature>